<dbReference type="InterPro" id="IPR006186">
    <property type="entry name" value="Ser/Thr-sp_prot-phosphatase"/>
</dbReference>
<name>C6ZCW7_9CAUD</name>
<dbReference type="SMR" id="C6ZCW7"/>
<dbReference type="RefSeq" id="YP_009617222.1">
    <property type="nucleotide sequence ID" value="NC_042057.1"/>
</dbReference>
<keyword evidence="3" id="KW-1185">Reference proteome</keyword>
<evidence type="ECO:0000313" key="2">
    <source>
        <dbReference type="EMBL" id="ACF32374.1"/>
    </source>
</evidence>
<evidence type="ECO:0000313" key="3">
    <source>
        <dbReference type="Proteomes" id="UP000008184"/>
    </source>
</evidence>
<dbReference type="GO" id="GO:0016791">
    <property type="term" value="F:phosphatase activity"/>
    <property type="evidence" value="ECO:0007669"/>
    <property type="project" value="TreeGrafter"/>
</dbReference>
<sequence length="267" mass="29913">MTGKEAIIHYLGTHNSFCAPDVAALTGATVTSINQAAAKMARAGLLVIEGKVWRTVYYRFATREEREGKMSTNLMNKLDTIGFDNKKDLLISVGDLVDRGAENVECLELITFPWFRAVRGNHEQMMIDGLSERGNVNHWLLNGGGWFFNLDYDKEILAKALAHKADELPLIIELVSKDKKYVICHADYPFDEYEFGKPVDHQQVIWNRERISNSQNGIVKEIKGADTFIFGHTPAVKPLKFANQMYIDTGAVFCGNLTLIQVQGEGA</sequence>
<dbReference type="KEGG" id="vg:40093746"/>
<reference evidence="2 3" key="1">
    <citation type="submission" date="2007-08" db="EMBL/GenBank/DDBJ databases">
        <title>Complete nucleotide sequence of prophage DE3.</title>
        <authorList>
            <person name="Jeong H."/>
            <person name="Kim J.F."/>
            <person name="Studier F.W."/>
        </authorList>
    </citation>
    <scope>NUCLEOTIDE SEQUENCE [LARGE SCALE GENOMIC DNA]</scope>
</reference>
<dbReference type="SUPFAM" id="SSF56300">
    <property type="entry name" value="Metallo-dependent phosphatases"/>
    <property type="match status" value="1"/>
</dbReference>
<dbReference type="EMBL" id="EU078592">
    <property type="protein sequence ID" value="ACF32374.1"/>
    <property type="molecule type" value="Genomic_DNA"/>
</dbReference>
<protein>
    <submittedName>
        <fullName evidence="2">Ren exclusion protein</fullName>
    </submittedName>
</protein>
<dbReference type="PANTHER" id="PTHR42850:SF10">
    <property type="entry name" value="SERINE_THREONINE-PROTEIN PHOSPHATASE 1"/>
    <property type="match status" value="1"/>
</dbReference>
<dbReference type="Gene3D" id="3.60.21.10">
    <property type="match status" value="1"/>
</dbReference>
<gene>
    <name evidence="2" type="primary">ren</name>
    <name evidence="2" type="ORF">ECD_10026</name>
</gene>
<dbReference type="Pfam" id="PF00149">
    <property type="entry name" value="Metallophos"/>
    <property type="match status" value="1"/>
</dbReference>
<accession>C6ZCW7</accession>
<dbReference type="PANTHER" id="PTHR42850">
    <property type="entry name" value="METALLOPHOSPHOESTERASE"/>
    <property type="match status" value="1"/>
</dbReference>
<proteinExistence type="predicted"/>
<dbReference type="OrthoDB" id="22132at10239"/>
<dbReference type="GeneID" id="40093746"/>
<dbReference type="Proteomes" id="UP000008184">
    <property type="component" value="Segment"/>
</dbReference>
<dbReference type="PROSITE" id="PS00125">
    <property type="entry name" value="SER_THR_PHOSPHATASE"/>
    <property type="match status" value="1"/>
</dbReference>
<dbReference type="InterPro" id="IPR050126">
    <property type="entry name" value="Ap4A_hydrolase"/>
</dbReference>
<dbReference type="CDD" id="cd07424">
    <property type="entry name" value="MPP_PrpA_PrpB"/>
    <property type="match status" value="1"/>
</dbReference>
<organism evidence="2 3">
    <name type="scientific">Escherichia phage DE3</name>
    <dbReference type="NCBI Taxonomy" id="482822"/>
    <lineage>
        <taxon>Viruses</taxon>
        <taxon>Duplodnaviria</taxon>
        <taxon>Heunggongvirae</taxon>
        <taxon>Uroviricota</taxon>
        <taxon>Caudoviricetes</taxon>
        <taxon>Lambdavirus</taxon>
        <taxon>Lambdavirus DE3</taxon>
        <taxon>Escherichia virus DE3</taxon>
    </lineage>
</organism>
<dbReference type="GO" id="GO:0110154">
    <property type="term" value="P:RNA decapping"/>
    <property type="evidence" value="ECO:0007669"/>
    <property type="project" value="TreeGrafter"/>
</dbReference>
<dbReference type="InterPro" id="IPR029052">
    <property type="entry name" value="Metallo-depent_PP-like"/>
</dbReference>
<dbReference type="GO" id="GO:0008803">
    <property type="term" value="F:bis(5'-nucleosyl)-tetraphosphatase (symmetrical) activity"/>
    <property type="evidence" value="ECO:0007669"/>
    <property type="project" value="TreeGrafter"/>
</dbReference>
<dbReference type="InterPro" id="IPR004843">
    <property type="entry name" value="Calcineurin-like_PHP"/>
</dbReference>
<feature type="domain" description="Serine/threonine specific protein phosphatases" evidence="1">
    <location>
        <begin position="118"/>
        <end position="123"/>
    </location>
</feature>
<evidence type="ECO:0000259" key="1">
    <source>
        <dbReference type="PROSITE" id="PS00125"/>
    </source>
</evidence>